<keyword evidence="1 2" id="KW-0238">DNA-binding</keyword>
<dbReference type="EMBL" id="BATC01000001">
    <property type="protein sequence ID" value="GAD57764.1"/>
    <property type="molecule type" value="Genomic_DNA"/>
</dbReference>
<dbReference type="SUPFAM" id="SSF48498">
    <property type="entry name" value="Tetracyclin repressor-like, C-terminal domain"/>
    <property type="match status" value="1"/>
</dbReference>
<dbReference type="Pfam" id="PF17920">
    <property type="entry name" value="TetR_C_16"/>
    <property type="match status" value="1"/>
</dbReference>
<dbReference type="PANTHER" id="PTHR30055:SF235">
    <property type="entry name" value="TRANSCRIPTIONAL REGULATORY PROTEIN"/>
    <property type="match status" value="1"/>
</dbReference>
<dbReference type="Proteomes" id="UP000016569">
    <property type="component" value="Unassembled WGS sequence"/>
</dbReference>
<feature type="domain" description="HTH tetR-type" evidence="3">
    <location>
        <begin position="1"/>
        <end position="57"/>
    </location>
</feature>
<dbReference type="InterPro" id="IPR036271">
    <property type="entry name" value="Tet_transcr_reg_TetR-rel_C_sf"/>
</dbReference>
<evidence type="ECO:0000256" key="2">
    <source>
        <dbReference type="PROSITE-ProRule" id="PRU00335"/>
    </source>
</evidence>
<sequence>MRILESARELFSHKGYDEVGMRDIGREAGVDAALVSRYFGSKEDLFAEVLRSCGDAKDWFEGDRTDFGRELAYELVYDPSEMDDCKLDGLLIMLRSMGSQKAAEIIRQSTHERFYAPFIKWLGGEDVEVRSRMVLGVLMGMALSRDMAGGYGLSEEDTAKLCERLAVLFQNCIDGDC</sequence>
<dbReference type="InterPro" id="IPR009057">
    <property type="entry name" value="Homeodomain-like_sf"/>
</dbReference>
<keyword evidence="5" id="KW-1185">Reference proteome</keyword>
<dbReference type="GO" id="GO:0003700">
    <property type="term" value="F:DNA-binding transcription factor activity"/>
    <property type="evidence" value="ECO:0007669"/>
    <property type="project" value="TreeGrafter"/>
</dbReference>
<dbReference type="GO" id="GO:0000976">
    <property type="term" value="F:transcription cis-regulatory region binding"/>
    <property type="evidence" value="ECO:0007669"/>
    <property type="project" value="TreeGrafter"/>
</dbReference>
<dbReference type="PRINTS" id="PR00455">
    <property type="entry name" value="HTHTETR"/>
</dbReference>
<evidence type="ECO:0000313" key="5">
    <source>
        <dbReference type="Proteomes" id="UP000016569"/>
    </source>
</evidence>
<evidence type="ECO:0000256" key="1">
    <source>
        <dbReference type="ARBA" id="ARBA00023125"/>
    </source>
</evidence>
<dbReference type="InterPro" id="IPR041678">
    <property type="entry name" value="TetR_C_16"/>
</dbReference>
<dbReference type="AlphaFoldDB" id="A0A8E0N7S4"/>
<reference evidence="5" key="1">
    <citation type="journal article" date="2013" name="Genome Announc.">
        <title>Draft Genome Sequence of the Dimorphic Prosthecate Bacterium Brevundimonas abyssalis TAR-001T.</title>
        <authorList>
            <person name="Tsubouchi T."/>
            <person name="Nishi S."/>
            <person name="Usui K."/>
            <person name="Shimane Y."/>
            <person name="Takaki Y."/>
            <person name="Maruyama T."/>
            <person name="Hatada Y."/>
        </authorList>
    </citation>
    <scope>NUCLEOTIDE SEQUENCE [LARGE SCALE GENOMIC DNA]</scope>
    <source>
        <strain evidence="5">TAR-001</strain>
    </source>
</reference>
<feature type="DNA-binding region" description="H-T-H motif" evidence="2">
    <location>
        <begin position="20"/>
        <end position="39"/>
    </location>
</feature>
<protein>
    <submittedName>
        <fullName evidence="4">Transcriptional regulator, TetR family</fullName>
    </submittedName>
</protein>
<dbReference type="Gene3D" id="1.10.357.10">
    <property type="entry name" value="Tetracycline Repressor, domain 2"/>
    <property type="match status" value="1"/>
</dbReference>
<name>A0A8E0N7S4_9CAUL</name>
<evidence type="ECO:0000259" key="3">
    <source>
        <dbReference type="PROSITE" id="PS50977"/>
    </source>
</evidence>
<evidence type="ECO:0000313" key="4">
    <source>
        <dbReference type="EMBL" id="GAD57764.1"/>
    </source>
</evidence>
<dbReference type="PANTHER" id="PTHR30055">
    <property type="entry name" value="HTH-TYPE TRANSCRIPTIONAL REGULATOR RUTR"/>
    <property type="match status" value="1"/>
</dbReference>
<comment type="caution">
    <text evidence="4">The sequence shown here is derived from an EMBL/GenBank/DDBJ whole genome shotgun (WGS) entry which is preliminary data.</text>
</comment>
<dbReference type="InterPro" id="IPR001647">
    <property type="entry name" value="HTH_TetR"/>
</dbReference>
<dbReference type="Pfam" id="PF00440">
    <property type="entry name" value="TetR_N"/>
    <property type="match status" value="1"/>
</dbReference>
<proteinExistence type="predicted"/>
<dbReference type="SUPFAM" id="SSF46689">
    <property type="entry name" value="Homeodomain-like"/>
    <property type="match status" value="1"/>
</dbReference>
<dbReference type="PROSITE" id="PS50977">
    <property type="entry name" value="HTH_TETR_2"/>
    <property type="match status" value="1"/>
</dbReference>
<accession>A0A8E0N7S4</accession>
<dbReference type="InterPro" id="IPR050109">
    <property type="entry name" value="HTH-type_TetR-like_transc_reg"/>
</dbReference>
<organism evidence="4 5">
    <name type="scientific">Brevundimonas abyssalis TAR-001</name>
    <dbReference type="NCBI Taxonomy" id="1391729"/>
    <lineage>
        <taxon>Bacteria</taxon>
        <taxon>Pseudomonadati</taxon>
        <taxon>Pseudomonadota</taxon>
        <taxon>Alphaproteobacteria</taxon>
        <taxon>Caulobacterales</taxon>
        <taxon>Caulobacteraceae</taxon>
        <taxon>Brevundimonas</taxon>
    </lineage>
</organism>
<gene>
    <name evidence="4" type="ORF">MBEBAB_0014</name>
</gene>